<sequence length="346" mass="37336">MKKNLLAIAVGAALASPMMMPGAALADGPKVYGKVNVSLENMNYDPAPGGANNDDKWELQSNASRLGVKGDFDLDVAGLKAVYKAEFEISVDDGDKGGQTFSQRNIYGGFQGGFGTLIAGKFDTPTKKAQMDVDQFNDLDGDIKNIAAGENRVSNIIQYSTPKLADLVTLNVAFIPNEDSEDFDQDGSNENGLADSTSISLTLEQDAFYAALSRDTDIQDDLIVDETGLPDPVLDITRVAAGLNMDVFEVGALYQIAEESEGDGEENSYVVSGAFKIDRVKLKAQYGMVDGDQTDNEGTQYAFGADYKLAKNSKVYAYFNELTYEDGTTGDEKEERTLGVGMEHKF</sequence>
<keyword evidence="14" id="KW-1185">Reference proteome</keyword>
<comment type="caution">
    <text evidence="13">The sequence shown here is derived from an EMBL/GenBank/DDBJ whole genome shotgun (WGS) entry which is preliminary data.</text>
</comment>
<dbReference type="InterPro" id="IPR023614">
    <property type="entry name" value="Porin_dom_sf"/>
</dbReference>
<evidence type="ECO:0000256" key="7">
    <source>
        <dbReference type="ARBA" id="ARBA00023065"/>
    </source>
</evidence>
<keyword evidence="3" id="KW-0813">Transport</keyword>
<dbReference type="RefSeq" id="WP_194856636.1">
    <property type="nucleotide sequence ID" value="NZ_ARXR01000033.1"/>
</dbReference>
<dbReference type="InterPro" id="IPR050298">
    <property type="entry name" value="Gram-neg_bact_OMP"/>
</dbReference>
<dbReference type="Pfam" id="PF13609">
    <property type="entry name" value="Porin_4"/>
    <property type="match status" value="1"/>
</dbReference>
<name>A0ABS0AJD3_9GAMM</name>
<evidence type="ECO:0000256" key="10">
    <source>
        <dbReference type="ARBA" id="ARBA00023237"/>
    </source>
</evidence>
<keyword evidence="10" id="KW-0998">Cell outer membrane</keyword>
<evidence type="ECO:0000256" key="6">
    <source>
        <dbReference type="ARBA" id="ARBA00022729"/>
    </source>
</evidence>
<reference evidence="13 14" key="1">
    <citation type="submission" date="2012-09" db="EMBL/GenBank/DDBJ databases">
        <title>Genome Sequence of alkane-degrading Bacterium Alcanivorax venustensis ISO4.</title>
        <authorList>
            <person name="Lai Q."/>
            <person name="Shao Z."/>
        </authorList>
    </citation>
    <scope>NUCLEOTIDE SEQUENCE [LARGE SCALE GENOMIC DNA]</scope>
    <source>
        <strain evidence="13 14">ISO4</strain>
    </source>
</reference>
<comment type="subunit">
    <text evidence="2">Homotrimer.</text>
</comment>
<evidence type="ECO:0000256" key="5">
    <source>
        <dbReference type="ARBA" id="ARBA00022692"/>
    </source>
</evidence>
<dbReference type="EMBL" id="ARXR01000033">
    <property type="protein sequence ID" value="MBF5054203.1"/>
    <property type="molecule type" value="Genomic_DNA"/>
</dbReference>
<keyword evidence="5" id="KW-0812">Transmembrane</keyword>
<dbReference type="PANTHER" id="PTHR34501:SF9">
    <property type="entry name" value="MAJOR OUTER MEMBRANE PROTEIN P.IA"/>
    <property type="match status" value="1"/>
</dbReference>
<evidence type="ECO:0000313" key="14">
    <source>
        <dbReference type="Proteomes" id="UP000644441"/>
    </source>
</evidence>
<evidence type="ECO:0000313" key="13">
    <source>
        <dbReference type="EMBL" id="MBF5054203.1"/>
    </source>
</evidence>
<feature type="domain" description="Porin" evidence="12">
    <location>
        <begin position="13"/>
        <end position="326"/>
    </location>
</feature>
<evidence type="ECO:0000256" key="8">
    <source>
        <dbReference type="ARBA" id="ARBA00023114"/>
    </source>
</evidence>
<keyword evidence="7" id="KW-0406">Ion transport</keyword>
<dbReference type="InterPro" id="IPR033900">
    <property type="entry name" value="Gram_neg_porin_domain"/>
</dbReference>
<keyword evidence="9" id="KW-0472">Membrane</keyword>
<evidence type="ECO:0000256" key="1">
    <source>
        <dbReference type="ARBA" id="ARBA00004571"/>
    </source>
</evidence>
<dbReference type="SUPFAM" id="SSF56935">
    <property type="entry name" value="Porins"/>
    <property type="match status" value="1"/>
</dbReference>
<accession>A0ABS0AJD3</accession>
<dbReference type="Proteomes" id="UP000644441">
    <property type="component" value="Unassembled WGS sequence"/>
</dbReference>
<evidence type="ECO:0000256" key="4">
    <source>
        <dbReference type="ARBA" id="ARBA00022452"/>
    </source>
</evidence>
<keyword evidence="6 11" id="KW-0732">Signal</keyword>
<evidence type="ECO:0000256" key="11">
    <source>
        <dbReference type="SAM" id="SignalP"/>
    </source>
</evidence>
<evidence type="ECO:0000256" key="2">
    <source>
        <dbReference type="ARBA" id="ARBA00011233"/>
    </source>
</evidence>
<feature type="chain" id="PRO_5047249790" evidence="11">
    <location>
        <begin position="27"/>
        <end position="346"/>
    </location>
</feature>
<keyword evidence="4" id="KW-1134">Transmembrane beta strand</keyword>
<comment type="subcellular location">
    <subcellularLocation>
        <location evidence="1">Cell outer membrane</location>
        <topology evidence="1">Multi-pass membrane protein</topology>
    </subcellularLocation>
</comment>
<dbReference type="PANTHER" id="PTHR34501">
    <property type="entry name" value="PROTEIN YDDL-RELATED"/>
    <property type="match status" value="1"/>
</dbReference>
<evidence type="ECO:0000259" key="12">
    <source>
        <dbReference type="Pfam" id="PF13609"/>
    </source>
</evidence>
<protein>
    <submittedName>
        <fullName evidence="13">Porin</fullName>
    </submittedName>
</protein>
<dbReference type="Gene3D" id="2.40.160.10">
    <property type="entry name" value="Porin"/>
    <property type="match status" value="1"/>
</dbReference>
<keyword evidence="8" id="KW-0626">Porin</keyword>
<organism evidence="13 14">
    <name type="scientific">Alloalcanivorax venustensis ISO4</name>
    <dbReference type="NCBI Taxonomy" id="1177184"/>
    <lineage>
        <taxon>Bacteria</taxon>
        <taxon>Pseudomonadati</taxon>
        <taxon>Pseudomonadota</taxon>
        <taxon>Gammaproteobacteria</taxon>
        <taxon>Oceanospirillales</taxon>
        <taxon>Alcanivoracaceae</taxon>
        <taxon>Alloalcanivorax</taxon>
    </lineage>
</organism>
<feature type="signal peptide" evidence="11">
    <location>
        <begin position="1"/>
        <end position="26"/>
    </location>
</feature>
<gene>
    <name evidence="13" type="ORF">ISO4_02805</name>
</gene>
<evidence type="ECO:0000256" key="9">
    <source>
        <dbReference type="ARBA" id="ARBA00023136"/>
    </source>
</evidence>
<dbReference type="CDD" id="cd00342">
    <property type="entry name" value="gram_neg_porins"/>
    <property type="match status" value="1"/>
</dbReference>
<proteinExistence type="predicted"/>
<evidence type="ECO:0000256" key="3">
    <source>
        <dbReference type="ARBA" id="ARBA00022448"/>
    </source>
</evidence>